<accession>A0A0B4DYX9</accession>
<proteinExistence type="predicted"/>
<name>A0A0B4DYX9_9MICO</name>
<dbReference type="RefSeq" id="WP_039412900.1">
    <property type="nucleotide sequence ID" value="NZ_JWSZ01000003.1"/>
</dbReference>
<evidence type="ECO:0000256" key="1">
    <source>
        <dbReference type="SAM" id="MobiDB-lite"/>
    </source>
</evidence>
<reference evidence="2 3" key="1">
    <citation type="submission" date="2014-12" db="EMBL/GenBank/DDBJ databases">
        <title>Genome sequencing of Microbacterium hominis TPW29.</title>
        <authorList>
            <person name="Tan P.W."/>
            <person name="Chan K.-G."/>
        </authorList>
    </citation>
    <scope>NUCLEOTIDE SEQUENCE [LARGE SCALE GENOMIC DNA]</scope>
    <source>
        <strain evidence="2 3">TPW29</strain>
    </source>
</reference>
<protein>
    <submittedName>
        <fullName evidence="2">Uncharacterized protein</fullName>
    </submittedName>
</protein>
<organism evidence="2 3">
    <name type="scientific">Microbacterium hominis</name>
    <dbReference type="NCBI Taxonomy" id="162426"/>
    <lineage>
        <taxon>Bacteria</taxon>
        <taxon>Bacillati</taxon>
        <taxon>Actinomycetota</taxon>
        <taxon>Actinomycetes</taxon>
        <taxon>Micrococcales</taxon>
        <taxon>Microbacteriaceae</taxon>
        <taxon>Microbacterium</taxon>
    </lineage>
</organism>
<dbReference type="Proteomes" id="UP000031202">
    <property type="component" value="Unassembled WGS sequence"/>
</dbReference>
<sequence length="150" mass="16606">MTADSRLDEYRKTAEELAAHVVQLIPSDLTPTADAPMDSHGVAPQNGVSAQPRPQDTARWEVRTYIALIARQDAAASAIDAVTRSLEQEGWTSSRVRETGGGRTVTDGFRRDDWYVEISWTRSERGAVERFDIFVVSPDTVRGDDNGLRS</sequence>
<gene>
    <name evidence="2" type="ORF">RM52_03155</name>
</gene>
<evidence type="ECO:0000313" key="3">
    <source>
        <dbReference type="Proteomes" id="UP000031202"/>
    </source>
</evidence>
<dbReference type="EMBL" id="JWSZ01000003">
    <property type="protein sequence ID" value="KIC59473.1"/>
    <property type="molecule type" value="Genomic_DNA"/>
</dbReference>
<comment type="caution">
    <text evidence="2">The sequence shown here is derived from an EMBL/GenBank/DDBJ whole genome shotgun (WGS) entry which is preliminary data.</text>
</comment>
<feature type="region of interest" description="Disordered" evidence="1">
    <location>
        <begin position="29"/>
        <end position="56"/>
    </location>
</feature>
<dbReference type="AlphaFoldDB" id="A0A0B4DYX9"/>
<evidence type="ECO:0000313" key="2">
    <source>
        <dbReference type="EMBL" id="KIC59473.1"/>
    </source>
</evidence>